<dbReference type="InterPro" id="IPR011989">
    <property type="entry name" value="ARM-like"/>
</dbReference>
<evidence type="ECO:0000256" key="1">
    <source>
        <dbReference type="ARBA" id="ARBA00007797"/>
    </source>
</evidence>
<feature type="compositionally biased region" description="Polar residues" evidence="2">
    <location>
        <begin position="846"/>
        <end position="856"/>
    </location>
</feature>
<dbReference type="InterPro" id="IPR016024">
    <property type="entry name" value="ARM-type_fold"/>
</dbReference>
<dbReference type="AlphaFoldDB" id="A0AAV2NS79"/>
<comment type="similarity">
    <text evidence="1">Belongs to the CBF/MAK21 family.</text>
</comment>
<sequence>MKKFEDNLAGDKRKWYEEYEKTEKPCKHSVSEVDVLRLKDEAKKYLDAETATFQLKQSRSHDSEIKWLRTALQRGTTSDKVAASIVLVQDSPKYNLGRLTSLVSQVRGSKHNQYGMVITSLKELFLADLLHPKFRLLKLEEQDLDKLNIGNESDSSSIVKTNGFRNRLLAHWYFEEQLRQQYECFVSNLSSVASDTVDTNREKAISAMTDLLIGNAEQEHKLLELLVNKIGDPQSKVASKAVFCINKLLYEHPNMKLVILREVEKLLFRKNVSQRTQYYAICLLAQFALDKNDDVIAVTLIEVYFAFFKACLKKGEPESRMMAAILMGVNRAYPFAKIDSKVLNEHIDAVYKVVHLGSFNVSLNALNLLYQITGRDETQANRFYSAFYRKLFDRQIAIANKRAIFLNLLYRVLQKDQSIIRLYAFIKRILQITFYFSANMACAILYIVSKVLQGRQDLKRMLLETHKAIKIKDDVCEVNDSLSDVEEVCVIEETKDEENSIMLSNITIGAENASETKPDIKEEADVKVDMQNIKAYDPFCRNPLYAGAMKGFNAELEALSRHFHPSVALFANQIIQGEPITYTGDPLEDLTLIRFLDRYVFKNPKKLEEKKMQRKNDPLAQRTGYIPKGIRSLPVDSMAYLNEAEERIPVDELFLYRYLKRKNEMKQRVKQKDDDDEDVQSVNSEEFNDMLDRIGSSQDFDDLDIAANIVPKKKKKAKMDEDFDDSEDGDNDDQSEDDDTANNDDDISEDLDEDNIADNELQDLSDIDLLDIDNDEDLSDMEFNDSDDGKVLDNELISGLNRKLMTKNSKSKEKKKGRGIDSDIFVSAEKFAEMLEEQSKTRGKHGSSNTFNSSDGASAKQIDWEMKRHQQLKGFSKNKRKSVQSNNKQIKRFKR</sequence>
<accession>A0AAV2NS79</accession>
<feature type="region of interest" description="Disordered" evidence="2">
    <location>
        <begin position="714"/>
        <end position="762"/>
    </location>
</feature>
<dbReference type="Gene3D" id="1.25.10.10">
    <property type="entry name" value="Leucine-rich Repeat Variant"/>
    <property type="match status" value="1"/>
</dbReference>
<dbReference type="Proteomes" id="UP001497644">
    <property type="component" value="Chromosome 4"/>
</dbReference>
<dbReference type="EMBL" id="OZ034827">
    <property type="protein sequence ID" value="CAL1682576.1"/>
    <property type="molecule type" value="Genomic_DNA"/>
</dbReference>
<evidence type="ECO:0000313" key="4">
    <source>
        <dbReference type="EMBL" id="CAL1682576.1"/>
    </source>
</evidence>
<dbReference type="InterPro" id="IPR005612">
    <property type="entry name" value="CCAAT-binding_factor"/>
</dbReference>
<proteinExistence type="inferred from homology"/>
<feature type="domain" description="CCAAT-binding factor" evidence="3">
    <location>
        <begin position="362"/>
        <end position="571"/>
    </location>
</feature>
<dbReference type="GO" id="GO:0005634">
    <property type="term" value="C:nucleus"/>
    <property type="evidence" value="ECO:0007669"/>
    <property type="project" value="TreeGrafter"/>
</dbReference>
<name>A0AAV2NS79_9HYME</name>
<feature type="region of interest" description="Disordered" evidence="2">
    <location>
        <begin position="836"/>
        <end position="895"/>
    </location>
</feature>
<evidence type="ECO:0000313" key="5">
    <source>
        <dbReference type="Proteomes" id="UP001497644"/>
    </source>
</evidence>
<feature type="compositionally biased region" description="Acidic residues" evidence="2">
    <location>
        <begin position="721"/>
        <end position="762"/>
    </location>
</feature>
<dbReference type="InterPro" id="IPR040155">
    <property type="entry name" value="CEBPZ/Mak21-like"/>
</dbReference>
<protein>
    <recommendedName>
        <fullName evidence="3">CCAAT-binding factor domain-containing protein</fullName>
    </recommendedName>
</protein>
<evidence type="ECO:0000259" key="3">
    <source>
        <dbReference type="Pfam" id="PF03914"/>
    </source>
</evidence>
<dbReference type="PANTHER" id="PTHR12048:SF0">
    <property type="entry name" value="CCAAT_ENHANCER-BINDING PROTEIN ZETA"/>
    <property type="match status" value="1"/>
</dbReference>
<keyword evidence="5" id="KW-1185">Reference proteome</keyword>
<evidence type="ECO:0000256" key="2">
    <source>
        <dbReference type="SAM" id="MobiDB-lite"/>
    </source>
</evidence>
<reference evidence="4" key="1">
    <citation type="submission" date="2024-04" db="EMBL/GenBank/DDBJ databases">
        <authorList>
            <consortium name="Molecular Ecology Group"/>
        </authorList>
    </citation>
    <scope>NUCLEOTIDE SEQUENCE</scope>
</reference>
<organism evidence="4 5">
    <name type="scientific">Lasius platythorax</name>
    <dbReference type="NCBI Taxonomy" id="488582"/>
    <lineage>
        <taxon>Eukaryota</taxon>
        <taxon>Metazoa</taxon>
        <taxon>Ecdysozoa</taxon>
        <taxon>Arthropoda</taxon>
        <taxon>Hexapoda</taxon>
        <taxon>Insecta</taxon>
        <taxon>Pterygota</taxon>
        <taxon>Neoptera</taxon>
        <taxon>Endopterygota</taxon>
        <taxon>Hymenoptera</taxon>
        <taxon>Apocrita</taxon>
        <taxon>Aculeata</taxon>
        <taxon>Formicoidea</taxon>
        <taxon>Formicidae</taxon>
        <taxon>Formicinae</taxon>
        <taxon>Lasius</taxon>
        <taxon>Lasius</taxon>
    </lineage>
</organism>
<dbReference type="SUPFAM" id="SSF48371">
    <property type="entry name" value="ARM repeat"/>
    <property type="match status" value="1"/>
</dbReference>
<dbReference type="Pfam" id="PF03914">
    <property type="entry name" value="CBF"/>
    <property type="match status" value="1"/>
</dbReference>
<dbReference type="PANTHER" id="PTHR12048">
    <property type="entry name" value="CCAAT-BINDING FACTOR-RELATED"/>
    <property type="match status" value="1"/>
</dbReference>
<gene>
    <name evidence="4" type="ORF">LPLAT_LOCUS8478</name>
</gene>